<organism evidence="15 16">
    <name type="scientific">Pedobacter paludis</name>
    <dbReference type="NCBI Taxonomy" id="2203212"/>
    <lineage>
        <taxon>Bacteria</taxon>
        <taxon>Pseudomonadati</taxon>
        <taxon>Bacteroidota</taxon>
        <taxon>Sphingobacteriia</taxon>
        <taxon>Sphingobacteriales</taxon>
        <taxon>Sphingobacteriaceae</taxon>
        <taxon>Pedobacter</taxon>
    </lineage>
</organism>
<evidence type="ECO:0000256" key="1">
    <source>
        <dbReference type="ARBA" id="ARBA00004571"/>
    </source>
</evidence>
<dbReference type="PANTHER" id="PTHR30069:SF29">
    <property type="entry name" value="HEMOGLOBIN AND HEMOGLOBIN-HAPTOGLOBIN-BINDING PROTEIN 1-RELATED"/>
    <property type="match status" value="1"/>
</dbReference>
<dbReference type="AlphaFoldDB" id="A0A317EVP0"/>
<keyword evidence="9 10" id="KW-0998">Cell outer membrane</keyword>
<feature type="chain" id="PRO_5016408761" description="SusC/RagA family TonB-linked outer membrane protein" evidence="12">
    <location>
        <begin position="21"/>
        <end position="1026"/>
    </location>
</feature>
<keyword evidence="16" id="KW-1185">Reference proteome</keyword>
<evidence type="ECO:0000256" key="5">
    <source>
        <dbReference type="ARBA" id="ARBA00022729"/>
    </source>
</evidence>
<dbReference type="InterPro" id="IPR036942">
    <property type="entry name" value="Beta-barrel_TonB_sf"/>
</dbReference>
<dbReference type="InterPro" id="IPR000531">
    <property type="entry name" value="Beta-barrel_TonB"/>
</dbReference>
<accession>A0A317EVP0</accession>
<reference evidence="16" key="1">
    <citation type="submission" date="2018-05" db="EMBL/GenBank/DDBJ databases">
        <title>Pedobacter paludis sp. nov., isolated from wetland soil.</title>
        <authorList>
            <person name="Zhang Y."/>
        </authorList>
    </citation>
    <scope>NUCLEOTIDE SEQUENCE [LARGE SCALE GENOMIC DNA]</scope>
    <source>
        <strain evidence="16">R-8</strain>
    </source>
</reference>
<dbReference type="Pfam" id="PF07715">
    <property type="entry name" value="Plug"/>
    <property type="match status" value="1"/>
</dbReference>
<gene>
    <name evidence="15" type="ORF">DF947_14580</name>
</gene>
<protein>
    <recommendedName>
        <fullName evidence="17">SusC/RagA family TonB-linked outer membrane protein</fullName>
    </recommendedName>
</protein>
<dbReference type="GO" id="GO:0015344">
    <property type="term" value="F:siderophore uptake transmembrane transporter activity"/>
    <property type="evidence" value="ECO:0007669"/>
    <property type="project" value="TreeGrafter"/>
</dbReference>
<evidence type="ECO:0000256" key="8">
    <source>
        <dbReference type="ARBA" id="ARBA00023170"/>
    </source>
</evidence>
<feature type="domain" description="TonB-dependent receptor-like beta-barrel" evidence="13">
    <location>
        <begin position="433"/>
        <end position="781"/>
    </location>
</feature>
<evidence type="ECO:0000259" key="13">
    <source>
        <dbReference type="Pfam" id="PF00593"/>
    </source>
</evidence>
<dbReference type="InterPro" id="IPR023996">
    <property type="entry name" value="TonB-dep_OMP_SusC/RagA"/>
</dbReference>
<dbReference type="Gene3D" id="2.40.170.20">
    <property type="entry name" value="TonB-dependent receptor, beta-barrel domain"/>
    <property type="match status" value="1"/>
</dbReference>
<dbReference type="PANTHER" id="PTHR30069">
    <property type="entry name" value="TONB-DEPENDENT OUTER MEMBRANE RECEPTOR"/>
    <property type="match status" value="1"/>
</dbReference>
<keyword evidence="7 10" id="KW-0472">Membrane</keyword>
<dbReference type="Pfam" id="PF13715">
    <property type="entry name" value="CarbopepD_reg_2"/>
    <property type="match status" value="1"/>
</dbReference>
<dbReference type="RefSeq" id="WP_109930784.1">
    <property type="nucleotide sequence ID" value="NZ_QGNY01000005.1"/>
</dbReference>
<evidence type="ECO:0008006" key="17">
    <source>
        <dbReference type="Google" id="ProtNLM"/>
    </source>
</evidence>
<proteinExistence type="inferred from homology"/>
<evidence type="ECO:0000256" key="3">
    <source>
        <dbReference type="ARBA" id="ARBA00022452"/>
    </source>
</evidence>
<dbReference type="EMBL" id="QGNY01000005">
    <property type="protein sequence ID" value="PWS30834.1"/>
    <property type="molecule type" value="Genomic_DNA"/>
</dbReference>
<name>A0A317EVP0_9SPHI</name>
<comment type="subcellular location">
    <subcellularLocation>
        <location evidence="1 10">Cell outer membrane</location>
        <topology evidence="1 10">Multi-pass membrane protein</topology>
    </subcellularLocation>
</comment>
<dbReference type="OrthoDB" id="9768177at2"/>
<evidence type="ECO:0000256" key="10">
    <source>
        <dbReference type="PROSITE-ProRule" id="PRU01360"/>
    </source>
</evidence>
<evidence type="ECO:0000256" key="7">
    <source>
        <dbReference type="ARBA" id="ARBA00023136"/>
    </source>
</evidence>
<evidence type="ECO:0000256" key="9">
    <source>
        <dbReference type="ARBA" id="ARBA00023237"/>
    </source>
</evidence>
<feature type="signal peptide" evidence="12">
    <location>
        <begin position="1"/>
        <end position="20"/>
    </location>
</feature>
<evidence type="ECO:0000256" key="11">
    <source>
        <dbReference type="RuleBase" id="RU003357"/>
    </source>
</evidence>
<keyword evidence="2 10" id="KW-0813">Transport</keyword>
<dbReference type="InterPro" id="IPR012910">
    <property type="entry name" value="Plug_dom"/>
</dbReference>
<dbReference type="GO" id="GO:0044718">
    <property type="term" value="P:siderophore transmembrane transport"/>
    <property type="evidence" value="ECO:0007669"/>
    <property type="project" value="TreeGrafter"/>
</dbReference>
<dbReference type="InterPro" id="IPR039426">
    <property type="entry name" value="TonB-dep_rcpt-like"/>
</dbReference>
<evidence type="ECO:0000256" key="12">
    <source>
        <dbReference type="SAM" id="SignalP"/>
    </source>
</evidence>
<evidence type="ECO:0000256" key="4">
    <source>
        <dbReference type="ARBA" id="ARBA00022692"/>
    </source>
</evidence>
<evidence type="ECO:0000313" key="15">
    <source>
        <dbReference type="EMBL" id="PWS30834.1"/>
    </source>
</evidence>
<feature type="domain" description="TonB-dependent receptor plug" evidence="14">
    <location>
        <begin position="116"/>
        <end position="224"/>
    </location>
</feature>
<dbReference type="SUPFAM" id="SSF49464">
    <property type="entry name" value="Carboxypeptidase regulatory domain-like"/>
    <property type="match status" value="1"/>
</dbReference>
<keyword evidence="3 10" id="KW-1134">Transmembrane beta strand</keyword>
<dbReference type="NCBIfam" id="TIGR04056">
    <property type="entry name" value="OMP_RagA_SusC"/>
    <property type="match status" value="1"/>
</dbReference>
<comment type="caution">
    <text evidence="15">The sequence shown here is derived from an EMBL/GenBank/DDBJ whole genome shotgun (WGS) entry which is preliminary data.</text>
</comment>
<keyword evidence="4 10" id="KW-0812">Transmembrane</keyword>
<keyword evidence="8" id="KW-0675">Receptor</keyword>
<evidence type="ECO:0000256" key="6">
    <source>
        <dbReference type="ARBA" id="ARBA00023077"/>
    </source>
</evidence>
<dbReference type="GO" id="GO:0009279">
    <property type="term" value="C:cell outer membrane"/>
    <property type="evidence" value="ECO:0007669"/>
    <property type="project" value="UniProtKB-SubCell"/>
</dbReference>
<sequence>MKKLLQSLFVILCISLSAYAQDRTITGTVTAQEDKLPLPGVSVKIKGAKGGTVTGADGRYSLRVPSGSTTLEFTYLGYLSESKVLNATSTLNVALVADTKTLSDVIVTGVAAGTSKEKLTISVTKIGEERLNAVTASSIGNSLVGKVEGVRASQSAGTPGTSTTIQLRGNNNLPGVTSSPLILLDGIIYNGDLSSINADDVESMEIVKGAASASLYGSRAGNGVLAITTKRGNNLSPNSTTITVRNELTLSELSKKLDLATHHAYKLAPDAGNFIGQYTKYAGVTYPAGYTGSGYNAAITGTRGYDTDHYADNDFGVVTDQQDALFKTGTNFTNYAAVASRSEKGNVFASFENNQQKGVVFDAPGYKRQNFRINADYQLAKWLKVSTSNLYINTSNSSNGGFWTAIIAEPDADLFQLNTDGQPYYIRLNQFSGEQTNPLYPNYKNQNKTTYSTWLGAYSANVKFTKWLNADISHTIEIQNYDYRNYNPKDTWNVDASAYTNGGLRIDNSKTNNQNTQATLNFSGKVQDLTLNGKLSYLYENRKYDYSRADGSGGMSYADIPQLTNFITTTSRSSQEIERAQNYFAILSLDYKDRYLLDGMFRYDGSSLFGPDSRWNPYFRVSGAYRISKDVEIPGIDELKVRGAYGTAGIRPGYNWQYEVYTLSSGLASPSQAGNKALKPSKTTEYEVGLDVNFLKKFSFDATYAKSKTTDQFLNSPLLAFLSDGFTSKYINAGTVQSNTFEANMAAKWITNPEFTWTSNLTFTRVRQKITSLPRTPYLYGDTDGGGAQMFYIKEGEVYGAMYGNTWVTSLDQMAAQLPAGKTINDYVVNSQGFVVDKGTEGLLTEKAIKLKDASGNNWYGKIGDGNSDFNVGFSNTFNYKGFSLYFLLDWKQGGDIYNSKAQWSTRDLRNGIVDQSGVADGSKKTVDYYLNFYDVNNINSYWVENASYLKFRELAIGYSVPKKILNNAFGGVVKGATAKLIGRNLFTITGYSGYDPEVGSVAQPYDGINKYPNYRSFGFSLSVDF</sequence>
<keyword evidence="6 11" id="KW-0798">TonB box</keyword>
<evidence type="ECO:0000256" key="2">
    <source>
        <dbReference type="ARBA" id="ARBA00022448"/>
    </source>
</evidence>
<dbReference type="SUPFAM" id="SSF56935">
    <property type="entry name" value="Porins"/>
    <property type="match status" value="1"/>
</dbReference>
<comment type="similarity">
    <text evidence="10 11">Belongs to the TonB-dependent receptor family.</text>
</comment>
<dbReference type="Gene3D" id="2.170.130.10">
    <property type="entry name" value="TonB-dependent receptor, plug domain"/>
    <property type="match status" value="1"/>
</dbReference>
<evidence type="ECO:0000313" key="16">
    <source>
        <dbReference type="Proteomes" id="UP000245391"/>
    </source>
</evidence>
<evidence type="ECO:0000259" key="14">
    <source>
        <dbReference type="Pfam" id="PF07715"/>
    </source>
</evidence>
<dbReference type="InterPro" id="IPR037066">
    <property type="entry name" value="Plug_dom_sf"/>
</dbReference>
<dbReference type="PROSITE" id="PS52016">
    <property type="entry name" value="TONB_DEPENDENT_REC_3"/>
    <property type="match status" value="1"/>
</dbReference>
<dbReference type="InterPro" id="IPR008969">
    <property type="entry name" value="CarboxyPept-like_regulatory"/>
</dbReference>
<dbReference type="Proteomes" id="UP000245391">
    <property type="component" value="Unassembled WGS sequence"/>
</dbReference>
<keyword evidence="5 12" id="KW-0732">Signal</keyword>
<dbReference type="Gene3D" id="2.60.40.1120">
    <property type="entry name" value="Carboxypeptidase-like, regulatory domain"/>
    <property type="match status" value="1"/>
</dbReference>
<dbReference type="Pfam" id="PF00593">
    <property type="entry name" value="TonB_dep_Rec_b-barrel"/>
    <property type="match status" value="1"/>
</dbReference>